<reference evidence="10" key="1">
    <citation type="submission" date="2021-02" db="EMBL/GenBank/DDBJ databases">
        <authorList>
            <person name="Palmer J.M."/>
        </authorList>
    </citation>
    <scope>NUCLEOTIDE SEQUENCE</scope>
    <source>
        <strain evidence="10">SCRP734</strain>
    </source>
</reference>
<keyword evidence="5" id="KW-0443">Lipid metabolism</keyword>
<proteinExistence type="inferred from homology"/>
<dbReference type="InterPro" id="IPR025483">
    <property type="entry name" value="Lipase_euk"/>
</dbReference>
<evidence type="ECO:0000256" key="4">
    <source>
        <dbReference type="ARBA" id="ARBA00022963"/>
    </source>
</evidence>
<sequence length="411" mass="44651">MPSLRFRGLTHLLLTIGLLLSILPSGFADKQAVEATVDPGVGKTVVEIIEARGYEVETHKVTTSDGYILTMYRLPKTYDESQSGLDAAASKPAVQLQHGLLDSSFTFVSNFRSQSLAYVLADAGYDVWLGNNRGTTWSNEHTTLTTDDDAYWAFSWEDMGLYDLPAMINYVVDTTGRSTMSYIGHSEGTTQAFVGFSENQEVAKVVDYFGALAPVAWTGHATATLFVALADLKVDVLFLELGFAGFLPHTELLETLLSDIVCTNLDEICNSAIGLIAGPPITLTPLASPCIRDDTFAKYDYGCSCLEALGIGLCSSLICENKAKYGSFDPPAFPIGDMVYPRTGFYIGATDTFATSTDIEQLRAGLPSGTIVHEQTVDAFSHLDFTWAENANELVYQDLLVQLNKYAGVGY</sequence>
<evidence type="ECO:0000313" key="10">
    <source>
        <dbReference type="EMBL" id="KAG7390964.1"/>
    </source>
</evidence>
<keyword evidence="3 7" id="KW-0378">Hydrolase</keyword>
<comment type="similarity">
    <text evidence="1 7">Belongs to the AB hydrolase superfamily. Lipase family.</text>
</comment>
<dbReference type="GO" id="GO:0016042">
    <property type="term" value="P:lipid catabolic process"/>
    <property type="evidence" value="ECO:0007669"/>
    <property type="project" value="UniProtKB-KW"/>
</dbReference>
<dbReference type="InterPro" id="IPR006693">
    <property type="entry name" value="AB_hydrolase_lipase"/>
</dbReference>
<evidence type="ECO:0000256" key="1">
    <source>
        <dbReference type="ARBA" id="ARBA00010701"/>
    </source>
</evidence>
<gene>
    <name evidence="10" type="primary">TGL1_1</name>
    <name evidence="10" type="ORF">PHYPSEUDO_006099</name>
</gene>
<accession>A0A8T1WF51</accession>
<protein>
    <recommendedName>
        <fullName evidence="7">Lipase</fullName>
    </recommendedName>
</protein>
<dbReference type="Pfam" id="PF04083">
    <property type="entry name" value="Abhydro_lipase"/>
    <property type="match status" value="1"/>
</dbReference>
<evidence type="ECO:0000256" key="5">
    <source>
        <dbReference type="ARBA" id="ARBA00023098"/>
    </source>
</evidence>
<dbReference type="Proteomes" id="UP000694044">
    <property type="component" value="Unassembled WGS sequence"/>
</dbReference>
<keyword evidence="2 8" id="KW-0732">Signal</keyword>
<name>A0A8T1WF51_9STRA</name>
<keyword evidence="11" id="KW-1185">Reference proteome</keyword>
<evidence type="ECO:0000256" key="7">
    <source>
        <dbReference type="PIRNR" id="PIRNR000862"/>
    </source>
</evidence>
<dbReference type="PIRSF" id="PIRSF000862">
    <property type="entry name" value="Steryl_ester_lip"/>
    <property type="match status" value="1"/>
</dbReference>
<comment type="caution">
    <text evidence="10">The sequence shown here is derived from an EMBL/GenBank/DDBJ whole genome shotgun (WGS) entry which is preliminary data.</text>
</comment>
<evidence type="ECO:0000256" key="2">
    <source>
        <dbReference type="ARBA" id="ARBA00022729"/>
    </source>
</evidence>
<evidence type="ECO:0000256" key="6">
    <source>
        <dbReference type="ARBA" id="ARBA00023180"/>
    </source>
</evidence>
<dbReference type="GO" id="GO:0016787">
    <property type="term" value="F:hydrolase activity"/>
    <property type="evidence" value="ECO:0007669"/>
    <property type="project" value="UniProtKB-KW"/>
</dbReference>
<dbReference type="OrthoDB" id="9974421at2759"/>
<evidence type="ECO:0000256" key="8">
    <source>
        <dbReference type="SAM" id="SignalP"/>
    </source>
</evidence>
<keyword evidence="4 7" id="KW-0442">Lipid degradation</keyword>
<dbReference type="AlphaFoldDB" id="A0A8T1WF51"/>
<keyword evidence="6" id="KW-0325">Glycoprotein</keyword>
<dbReference type="FunFam" id="3.40.50.1820:FF:000057">
    <property type="entry name" value="Lipase"/>
    <property type="match status" value="1"/>
</dbReference>
<dbReference type="PANTHER" id="PTHR11005">
    <property type="entry name" value="LYSOSOMAL ACID LIPASE-RELATED"/>
    <property type="match status" value="1"/>
</dbReference>
<dbReference type="EMBL" id="JAGDFM010000025">
    <property type="protein sequence ID" value="KAG7390964.1"/>
    <property type="molecule type" value="Genomic_DNA"/>
</dbReference>
<organism evidence="10 11">
    <name type="scientific">Phytophthora pseudosyringae</name>
    <dbReference type="NCBI Taxonomy" id="221518"/>
    <lineage>
        <taxon>Eukaryota</taxon>
        <taxon>Sar</taxon>
        <taxon>Stramenopiles</taxon>
        <taxon>Oomycota</taxon>
        <taxon>Peronosporomycetes</taxon>
        <taxon>Peronosporales</taxon>
        <taxon>Peronosporaceae</taxon>
        <taxon>Phytophthora</taxon>
    </lineage>
</organism>
<evidence type="ECO:0000313" key="11">
    <source>
        <dbReference type="Proteomes" id="UP000694044"/>
    </source>
</evidence>
<feature type="signal peptide" evidence="8">
    <location>
        <begin position="1"/>
        <end position="28"/>
    </location>
</feature>
<evidence type="ECO:0000259" key="9">
    <source>
        <dbReference type="Pfam" id="PF04083"/>
    </source>
</evidence>
<evidence type="ECO:0000256" key="3">
    <source>
        <dbReference type="ARBA" id="ARBA00022801"/>
    </source>
</evidence>
<feature type="domain" description="Partial AB-hydrolase lipase" evidence="9">
    <location>
        <begin position="45"/>
        <end position="110"/>
    </location>
</feature>
<feature type="chain" id="PRO_5035780643" description="Lipase" evidence="8">
    <location>
        <begin position="29"/>
        <end position="411"/>
    </location>
</feature>